<sequence length="134" mass="14341">MSFPDENGFSNGVRPENRGDTYTIKEAYNDGGLKAGATRAVRLAYRVLSRRKAAEEGVARLARVLSALDLTALGVGSTLGVGVYVLAGDVAKNYAGPAVVLALLRRVRRASAQGGLGVRVQLRVRRRVHSGRHQ</sequence>
<accession>A0A5E4Q6Y5</accession>
<protein>
    <submittedName>
        <fullName evidence="1">Uncharacterized protein</fullName>
    </submittedName>
</protein>
<keyword evidence="2" id="KW-1185">Reference proteome</keyword>
<proteinExistence type="predicted"/>
<reference evidence="1 2" key="1">
    <citation type="submission" date="2017-07" db="EMBL/GenBank/DDBJ databases">
        <authorList>
            <person name="Talla V."/>
            <person name="Backstrom N."/>
        </authorList>
    </citation>
    <scope>NUCLEOTIDE SEQUENCE [LARGE SCALE GENOMIC DNA]</scope>
</reference>
<evidence type="ECO:0000313" key="2">
    <source>
        <dbReference type="Proteomes" id="UP000324832"/>
    </source>
</evidence>
<gene>
    <name evidence="1" type="ORF">LSINAPIS_LOCUS6052</name>
</gene>
<dbReference type="PANTHER" id="PTHR43243:SF105">
    <property type="entry name" value="CATIONIC AMINO ACID TRANSPORTER C-TERMINAL DOMAIN-CONTAINING PROTEIN"/>
    <property type="match status" value="1"/>
</dbReference>
<dbReference type="GO" id="GO:0061459">
    <property type="term" value="F:L-arginine transmembrane transporter activity"/>
    <property type="evidence" value="ECO:0007669"/>
    <property type="project" value="TreeGrafter"/>
</dbReference>
<dbReference type="PANTHER" id="PTHR43243">
    <property type="entry name" value="INNER MEMBRANE TRANSPORTER YGJI-RELATED"/>
    <property type="match status" value="1"/>
</dbReference>
<dbReference type="GO" id="GO:0005886">
    <property type="term" value="C:plasma membrane"/>
    <property type="evidence" value="ECO:0007669"/>
    <property type="project" value="TreeGrafter"/>
</dbReference>
<dbReference type="Proteomes" id="UP000324832">
    <property type="component" value="Unassembled WGS sequence"/>
</dbReference>
<dbReference type="EMBL" id="FZQP02001837">
    <property type="protein sequence ID" value="VVC93986.1"/>
    <property type="molecule type" value="Genomic_DNA"/>
</dbReference>
<dbReference type="GO" id="GO:0000064">
    <property type="term" value="F:L-ornithine transmembrane transporter activity"/>
    <property type="evidence" value="ECO:0007669"/>
    <property type="project" value="TreeGrafter"/>
</dbReference>
<dbReference type="AlphaFoldDB" id="A0A5E4Q6Y5"/>
<name>A0A5E4Q6Y5_9NEOP</name>
<dbReference type="GO" id="GO:0097638">
    <property type="term" value="P:L-arginine import across plasma membrane"/>
    <property type="evidence" value="ECO:0007669"/>
    <property type="project" value="TreeGrafter"/>
</dbReference>
<evidence type="ECO:0000313" key="1">
    <source>
        <dbReference type="EMBL" id="VVC93986.1"/>
    </source>
</evidence>
<organism evidence="1 2">
    <name type="scientific">Leptidea sinapis</name>
    <dbReference type="NCBI Taxonomy" id="189913"/>
    <lineage>
        <taxon>Eukaryota</taxon>
        <taxon>Metazoa</taxon>
        <taxon>Ecdysozoa</taxon>
        <taxon>Arthropoda</taxon>
        <taxon>Hexapoda</taxon>
        <taxon>Insecta</taxon>
        <taxon>Pterygota</taxon>
        <taxon>Neoptera</taxon>
        <taxon>Endopterygota</taxon>
        <taxon>Lepidoptera</taxon>
        <taxon>Glossata</taxon>
        <taxon>Ditrysia</taxon>
        <taxon>Papilionoidea</taxon>
        <taxon>Pieridae</taxon>
        <taxon>Dismorphiinae</taxon>
        <taxon>Leptidea</taxon>
    </lineage>
</organism>
<dbReference type="GO" id="GO:0015189">
    <property type="term" value="F:L-lysine transmembrane transporter activity"/>
    <property type="evidence" value="ECO:0007669"/>
    <property type="project" value="TreeGrafter"/>
</dbReference>
<dbReference type="Gene3D" id="1.20.1740.10">
    <property type="entry name" value="Amino acid/polyamine transporter I"/>
    <property type="match status" value="1"/>
</dbReference>